<organism evidence="3 4">
    <name type="scientific">Riemerella anatipestifer</name>
    <name type="common">Moraxella anatipestifer</name>
    <dbReference type="NCBI Taxonomy" id="34085"/>
    <lineage>
        <taxon>Bacteria</taxon>
        <taxon>Pseudomonadati</taxon>
        <taxon>Bacteroidota</taxon>
        <taxon>Flavobacteriia</taxon>
        <taxon>Flavobacteriales</taxon>
        <taxon>Weeksellaceae</taxon>
        <taxon>Riemerella</taxon>
    </lineage>
</organism>
<evidence type="ECO:0000256" key="1">
    <source>
        <dbReference type="SAM" id="Phobius"/>
    </source>
</evidence>
<dbReference type="Pfam" id="PF13572">
    <property type="entry name" value="DUF4134"/>
    <property type="match status" value="1"/>
</dbReference>
<keyword evidence="1" id="KW-0472">Membrane</keyword>
<feature type="transmembrane region" description="Helical" evidence="1">
    <location>
        <begin position="50"/>
        <end position="72"/>
    </location>
</feature>
<dbReference type="Proteomes" id="UP001284033">
    <property type="component" value="Unassembled WGS sequence"/>
</dbReference>
<dbReference type="EMBL" id="JAQZHK010000002">
    <property type="protein sequence ID" value="MDY3512159.1"/>
    <property type="molecule type" value="Genomic_DNA"/>
</dbReference>
<evidence type="ECO:0000313" key="3">
    <source>
        <dbReference type="EMBL" id="MDY3512159.1"/>
    </source>
</evidence>
<keyword evidence="1" id="KW-0812">Transmembrane</keyword>
<gene>
    <name evidence="3" type="ORF">PG303_02880</name>
</gene>
<dbReference type="InterPro" id="IPR025408">
    <property type="entry name" value="DUF4134"/>
</dbReference>
<dbReference type="RefSeq" id="WP_253037374.1">
    <property type="nucleotide sequence ID" value="NZ_CP168322.1"/>
</dbReference>
<dbReference type="AlphaFoldDB" id="A0AAP6LJ56"/>
<accession>A0AAP6LJ56</accession>
<evidence type="ECO:0000256" key="2">
    <source>
        <dbReference type="SAM" id="SignalP"/>
    </source>
</evidence>
<sequence length="107" mass="11662">MKKFNFKINKKSLVKNALTLALVLFAFTPMFAGGGALGVAAQKVEEYREGAKLLIKAIAAVVGLIGGIRIYNKWQNGDQDVNKEIMGWAGACIFLLLVPTFLEAIFN</sequence>
<keyword evidence="2" id="KW-0732">Signal</keyword>
<name>A0AAP6LJ56_RIEAN</name>
<evidence type="ECO:0000313" key="4">
    <source>
        <dbReference type="Proteomes" id="UP001284033"/>
    </source>
</evidence>
<feature type="signal peptide" evidence="2">
    <location>
        <begin position="1"/>
        <end position="32"/>
    </location>
</feature>
<proteinExistence type="predicted"/>
<protein>
    <submittedName>
        <fullName evidence="3">DUF4134 domain-containing protein</fullName>
    </submittedName>
</protein>
<reference evidence="3" key="1">
    <citation type="submission" date="2023-01" db="EMBL/GenBank/DDBJ databases">
        <title>Genome-based studies on antimicrobial resistance profiles of Riemerella anatipestifer in China, 1994 to 2021.</title>
        <authorList>
            <person name="Yang Z."/>
            <person name="Zhu D."/>
        </authorList>
    </citation>
    <scope>NUCLEOTIDE SEQUENCE</scope>
    <source>
        <strain evidence="3">RCAD1218</strain>
    </source>
</reference>
<feature type="chain" id="PRO_5042869394" evidence="2">
    <location>
        <begin position="33"/>
        <end position="107"/>
    </location>
</feature>
<feature type="transmembrane region" description="Helical" evidence="1">
    <location>
        <begin position="84"/>
        <end position="106"/>
    </location>
</feature>
<comment type="caution">
    <text evidence="3">The sequence shown here is derived from an EMBL/GenBank/DDBJ whole genome shotgun (WGS) entry which is preliminary data.</text>
</comment>
<keyword evidence="1" id="KW-1133">Transmembrane helix</keyword>